<proteinExistence type="predicted"/>
<name>A0A6M0RAK6_9CLOT</name>
<comment type="caution">
    <text evidence="2">The sequence shown here is derived from an EMBL/GenBank/DDBJ whole genome shotgun (WGS) entry which is preliminary data.</text>
</comment>
<keyword evidence="3" id="KW-1185">Reference proteome</keyword>
<feature type="transmembrane region" description="Helical" evidence="1">
    <location>
        <begin position="311"/>
        <end position="328"/>
    </location>
</feature>
<dbReference type="PANTHER" id="PTHR37305">
    <property type="entry name" value="INTEGRAL MEMBRANE PROTEIN-RELATED"/>
    <property type="match status" value="1"/>
</dbReference>
<feature type="transmembrane region" description="Helical" evidence="1">
    <location>
        <begin position="340"/>
        <end position="359"/>
    </location>
</feature>
<feature type="transmembrane region" description="Helical" evidence="1">
    <location>
        <begin position="162"/>
        <end position="180"/>
    </location>
</feature>
<accession>A0A6M0RAK6</accession>
<sequence>MNLVKNEIKKIILSKKYIIAMSIFLILYSGVTFLICRDTMNLKPEILLNKNKTYMEYLKKEKKSGGASQKRKAEIDNTITEIEMHNESLRFEVKNKNINWRKRLIKQNKDLNKQLNLEREKDNVRKVATYNQEVKTNEYYLKHNIEPTLNYEITAFNIMPKVNIFVGLLIISVIIAIIVSDSVSGEFNSSTIKLLLTKPVSREQVLFSKLLASIITCVLSFMIVKVLVFIILGMVFKFGSFKEPIVFYSNYIKDRDMIAKTGFGVLPDLNSLKICSIMKLTVLSELFNILFITCMVSLCILFSTLAKKSSTSISISVILFSIISVLTTSQLDGGAKKNGILGAFMPYLFSSYSSGEFIVTREIVKKLGVDFVNVPFIIGILIAWTVVCYAVSNFIFTRKDILS</sequence>
<evidence type="ECO:0008006" key="4">
    <source>
        <dbReference type="Google" id="ProtNLM"/>
    </source>
</evidence>
<keyword evidence="1" id="KW-0472">Membrane</keyword>
<feature type="transmembrane region" description="Helical" evidence="1">
    <location>
        <begin position="371"/>
        <end position="396"/>
    </location>
</feature>
<feature type="transmembrane region" description="Helical" evidence="1">
    <location>
        <begin position="210"/>
        <end position="236"/>
    </location>
</feature>
<dbReference type="EMBL" id="SXDP01000006">
    <property type="protein sequence ID" value="NEZ47246.1"/>
    <property type="molecule type" value="Genomic_DNA"/>
</dbReference>
<dbReference type="AlphaFoldDB" id="A0A6M0RAK6"/>
<protein>
    <recommendedName>
        <fullName evidence="4">ABC transporter permease</fullName>
    </recommendedName>
</protein>
<dbReference type="RefSeq" id="WP_163249324.1">
    <property type="nucleotide sequence ID" value="NZ_SXDP01000006.1"/>
</dbReference>
<organism evidence="2 3">
    <name type="scientific">Clostridium niameyense</name>
    <dbReference type="NCBI Taxonomy" id="1622073"/>
    <lineage>
        <taxon>Bacteria</taxon>
        <taxon>Bacillati</taxon>
        <taxon>Bacillota</taxon>
        <taxon>Clostridia</taxon>
        <taxon>Eubacteriales</taxon>
        <taxon>Clostridiaceae</taxon>
        <taxon>Clostridium</taxon>
    </lineage>
</organism>
<dbReference type="GO" id="GO:0005886">
    <property type="term" value="C:plasma membrane"/>
    <property type="evidence" value="ECO:0007669"/>
    <property type="project" value="UniProtKB-SubCell"/>
</dbReference>
<feature type="transmembrane region" description="Helical" evidence="1">
    <location>
        <begin position="286"/>
        <end position="305"/>
    </location>
</feature>
<gene>
    <name evidence="2" type="ORF">FDF74_08520</name>
</gene>
<feature type="transmembrane region" description="Helical" evidence="1">
    <location>
        <begin position="17"/>
        <end position="36"/>
    </location>
</feature>
<dbReference type="Proteomes" id="UP000473885">
    <property type="component" value="Unassembled WGS sequence"/>
</dbReference>
<evidence type="ECO:0000313" key="3">
    <source>
        <dbReference type="Proteomes" id="UP000473885"/>
    </source>
</evidence>
<keyword evidence="1" id="KW-1133">Transmembrane helix</keyword>
<keyword evidence="1" id="KW-0812">Transmembrane</keyword>
<dbReference type="PANTHER" id="PTHR37305:SF1">
    <property type="entry name" value="MEMBRANE PROTEIN"/>
    <property type="match status" value="1"/>
</dbReference>
<dbReference type="Pfam" id="PF12679">
    <property type="entry name" value="ABC2_membrane_2"/>
    <property type="match status" value="1"/>
</dbReference>
<reference evidence="2 3" key="1">
    <citation type="submission" date="2019-04" db="EMBL/GenBank/DDBJ databases">
        <title>Genome sequencing of Clostridium botulinum Groups I-IV and Clostridium butyricum.</title>
        <authorList>
            <person name="Brunt J."/>
            <person name="Van Vliet A.H.M."/>
            <person name="Stringer S.C."/>
            <person name="Carter A.T."/>
            <person name="Peck M.W."/>
        </authorList>
    </citation>
    <scope>NUCLEOTIDE SEQUENCE [LARGE SCALE GENOMIC DNA]</scope>
    <source>
        <strain evidence="2 3">IFR 18/094</strain>
    </source>
</reference>
<evidence type="ECO:0000313" key="2">
    <source>
        <dbReference type="EMBL" id="NEZ47246.1"/>
    </source>
</evidence>
<evidence type="ECO:0000256" key="1">
    <source>
        <dbReference type="SAM" id="Phobius"/>
    </source>
</evidence>
<dbReference type="GO" id="GO:0140359">
    <property type="term" value="F:ABC-type transporter activity"/>
    <property type="evidence" value="ECO:0007669"/>
    <property type="project" value="InterPro"/>
</dbReference>